<keyword evidence="3" id="KW-1185">Reference proteome</keyword>
<name>A0ABT6LMD7_9ACTN</name>
<evidence type="ECO:0000256" key="1">
    <source>
        <dbReference type="SAM" id="Phobius"/>
    </source>
</evidence>
<keyword evidence="1" id="KW-0472">Membrane</keyword>
<gene>
    <name evidence="2" type="ORF">M2283_004750</name>
</gene>
<comment type="caution">
    <text evidence="2">The sequence shown here is derived from an EMBL/GenBank/DDBJ whole genome shotgun (WGS) entry which is preliminary data.</text>
</comment>
<accession>A0ABT6LMD7</accession>
<keyword evidence="1" id="KW-0812">Transmembrane</keyword>
<proteinExistence type="predicted"/>
<dbReference type="Proteomes" id="UP001160499">
    <property type="component" value="Unassembled WGS sequence"/>
</dbReference>
<protein>
    <recommendedName>
        <fullName evidence="4">ResB-like domain-containing protein</fullName>
    </recommendedName>
</protein>
<evidence type="ECO:0000313" key="2">
    <source>
        <dbReference type="EMBL" id="MDH6217422.1"/>
    </source>
</evidence>
<sequence length="122" mass="13281">MFFAVFLVFTVVAAFGSGPDDPYASGSSDPASLSDVLVPSADGISGLTEPWHAWVTLGVFALIALCLHAQRTQFSRVLAAELSPQRFPDAASDPAEQAEGHRFQELKQRIRLEQHAPLVMYH</sequence>
<evidence type="ECO:0000313" key="3">
    <source>
        <dbReference type="Proteomes" id="UP001160499"/>
    </source>
</evidence>
<reference evidence="2 3" key="1">
    <citation type="submission" date="2023-04" db="EMBL/GenBank/DDBJ databases">
        <title>Forest soil microbial communities from Buena Vista Peninsula, Colon Province, Panama.</title>
        <authorList>
            <person name="Bouskill N."/>
        </authorList>
    </citation>
    <scope>NUCLEOTIDE SEQUENCE [LARGE SCALE GENOMIC DNA]</scope>
    <source>
        <strain evidence="2 3">GGS1</strain>
    </source>
</reference>
<organism evidence="2 3">
    <name type="scientific">Streptomyces pseudovenezuelae</name>
    <dbReference type="NCBI Taxonomy" id="67350"/>
    <lineage>
        <taxon>Bacteria</taxon>
        <taxon>Bacillati</taxon>
        <taxon>Actinomycetota</taxon>
        <taxon>Actinomycetes</taxon>
        <taxon>Kitasatosporales</taxon>
        <taxon>Streptomycetaceae</taxon>
        <taxon>Streptomyces</taxon>
        <taxon>Streptomyces aurantiacus group</taxon>
    </lineage>
</organism>
<evidence type="ECO:0008006" key="4">
    <source>
        <dbReference type="Google" id="ProtNLM"/>
    </source>
</evidence>
<dbReference type="EMBL" id="JARXVH010000007">
    <property type="protein sequence ID" value="MDH6217422.1"/>
    <property type="molecule type" value="Genomic_DNA"/>
</dbReference>
<keyword evidence="1" id="KW-1133">Transmembrane helix</keyword>
<feature type="transmembrane region" description="Helical" evidence="1">
    <location>
        <begin position="50"/>
        <end position="69"/>
    </location>
</feature>